<dbReference type="PANTHER" id="PTHR48105">
    <property type="entry name" value="THIOREDOXIN REDUCTASE 1-RELATED-RELATED"/>
    <property type="match status" value="1"/>
</dbReference>
<proteinExistence type="predicted"/>
<sequence>MTQPSPHDELAEQYDAVVVGGGAAGLSAALALGRARRAVLVVDAGDPRNAPAGRVHNFLTSEGTPPAELLAAGRAEVAGYGVRVLSATATSARRLAGEAADAPGRARFQVDLADGRAVRARRLVVTTGLVDELPELDGLAERWGRDVLHCPYCHGWEVRDQAIGVLATGPTAVHQALLFRQLSADVVLFQHTGPALSAAQAEQLAARQIPVVDGEVAAVVVRDDRLTGVRLRSGRVVARQALVVAPRFTARAGVLAGLGLATSELVVDGHVLGSHVPADATGATSVAGVWVAGNVADPMAQVVMAAAAGLRAGAAVNGDLVNEDTAGAVAAHRALTEAELFSARAEAEVCEQVVGARRHGV</sequence>
<dbReference type="SUPFAM" id="SSF51905">
    <property type="entry name" value="FAD/NAD(P)-binding domain"/>
    <property type="match status" value="1"/>
</dbReference>
<dbReference type="Gene3D" id="3.50.50.60">
    <property type="entry name" value="FAD/NAD(P)-binding domain"/>
    <property type="match status" value="2"/>
</dbReference>
<evidence type="ECO:0000313" key="5">
    <source>
        <dbReference type="EMBL" id="MCP2163596.1"/>
    </source>
</evidence>
<evidence type="ECO:0000256" key="2">
    <source>
        <dbReference type="ARBA" id="ARBA00023002"/>
    </source>
</evidence>
<protein>
    <submittedName>
        <fullName evidence="5">Thioredoxin reductase</fullName>
    </submittedName>
</protein>
<name>A0AAE3KD37_9PSEU</name>
<dbReference type="EMBL" id="JAMTCK010000001">
    <property type="protein sequence ID" value="MCP2163596.1"/>
    <property type="molecule type" value="Genomic_DNA"/>
</dbReference>
<keyword evidence="2" id="KW-0560">Oxidoreductase</keyword>
<keyword evidence="6" id="KW-1185">Reference proteome</keyword>
<dbReference type="PRINTS" id="PR00368">
    <property type="entry name" value="FADPNR"/>
</dbReference>
<dbReference type="PRINTS" id="PR00469">
    <property type="entry name" value="PNDRDTASEII"/>
</dbReference>
<dbReference type="Proteomes" id="UP001206128">
    <property type="component" value="Unassembled WGS sequence"/>
</dbReference>
<dbReference type="AlphaFoldDB" id="A0AAE3KD37"/>
<evidence type="ECO:0000256" key="1">
    <source>
        <dbReference type="ARBA" id="ARBA00022630"/>
    </source>
</evidence>
<evidence type="ECO:0000313" key="6">
    <source>
        <dbReference type="Proteomes" id="UP001206128"/>
    </source>
</evidence>
<dbReference type="InterPro" id="IPR023753">
    <property type="entry name" value="FAD/NAD-binding_dom"/>
</dbReference>
<gene>
    <name evidence="5" type="ORF">LX83_000436</name>
</gene>
<organism evidence="5 6">
    <name type="scientific">Goodfellowiella coeruleoviolacea</name>
    <dbReference type="NCBI Taxonomy" id="334858"/>
    <lineage>
        <taxon>Bacteria</taxon>
        <taxon>Bacillati</taxon>
        <taxon>Actinomycetota</taxon>
        <taxon>Actinomycetes</taxon>
        <taxon>Pseudonocardiales</taxon>
        <taxon>Pseudonocardiaceae</taxon>
        <taxon>Goodfellowiella</taxon>
    </lineage>
</organism>
<feature type="domain" description="FAD/NAD(P)-binding" evidence="4">
    <location>
        <begin position="14"/>
        <end position="309"/>
    </location>
</feature>
<dbReference type="Pfam" id="PF07992">
    <property type="entry name" value="Pyr_redox_2"/>
    <property type="match status" value="1"/>
</dbReference>
<evidence type="ECO:0000259" key="4">
    <source>
        <dbReference type="Pfam" id="PF07992"/>
    </source>
</evidence>
<dbReference type="RefSeq" id="WP_253766376.1">
    <property type="nucleotide sequence ID" value="NZ_JAMTCK010000001.1"/>
</dbReference>
<keyword evidence="1" id="KW-0285">Flavoprotein</keyword>
<dbReference type="InterPro" id="IPR036188">
    <property type="entry name" value="FAD/NAD-bd_sf"/>
</dbReference>
<dbReference type="GO" id="GO:0004791">
    <property type="term" value="F:thioredoxin-disulfide reductase (NADPH) activity"/>
    <property type="evidence" value="ECO:0007669"/>
    <property type="project" value="UniProtKB-EC"/>
</dbReference>
<evidence type="ECO:0000256" key="3">
    <source>
        <dbReference type="ARBA" id="ARBA00048132"/>
    </source>
</evidence>
<dbReference type="InterPro" id="IPR050097">
    <property type="entry name" value="Ferredoxin-NADP_redctase_2"/>
</dbReference>
<accession>A0AAE3KD37</accession>
<reference evidence="5" key="1">
    <citation type="submission" date="2022-06" db="EMBL/GenBank/DDBJ databases">
        <title>Genomic Encyclopedia of Archaeal and Bacterial Type Strains, Phase II (KMG-II): from individual species to whole genera.</title>
        <authorList>
            <person name="Goeker M."/>
        </authorList>
    </citation>
    <scope>NUCLEOTIDE SEQUENCE</scope>
    <source>
        <strain evidence="5">DSM 43935</strain>
    </source>
</reference>
<comment type="catalytic activity">
    <reaction evidence="3">
        <text>[thioredoxin]-dithiol + NADP(+) = [thioredoxin]-disulfide + NADPH + H(+)</text>
        <dbReference type="Rhea" id="RHEA:20345"/>
        <dbReference type="Rhea" id="RHEA-COMP:10698"/>
        <dbReference type="Rhea" id="RHEA-COMP:10700"/>
        <dbReference type="ChEBI" id="CHEBI:15378"/>
        <dbReference type="ChEBI" id="CHEBI:29950"/>
        <dbReference type="ChEBI" id="CHEBI:50058"/>
        <dbReference type="ChEBI" id="CHEBI:57783"/>
        <dbReference type="ChEBI" id="CHEBI:58349"/>
        <dbReference type="EC" id="1.8.1.9"/>
    </reaction>
</comment>
<comment type="caution">
    <text evidence="5">The sequence shown here is derived from an EMBL/GenBank/DDBJ whole genome shotgun (WGS) entry which is preliminary data.</text>
</comment>